<keyword evidence="1" id="KW-0175">Coiled coil</keyword>
<reference evidence="3 4" key="1">
    <citation type="submission" date="2018-06" db="EMBL/GenBank/DDBJ databases">
        <title>Fusarium incarnatum-equiseti species complex species 28.</title>
        <authorList>
            <person name="Gardiner D.M."/>
        </authorList>
    </citation>
    <scope>NUCLEOTIDE SEQUENCE [LARGE SCALE GENOMIC DNA]</scope>
    <source>
        <strain evidence="3 4">FIESC_28</strain>
    </source>
</reference>
<feature type="region of interest" description="Disordered" evidence="2">
    <location>
        <begin position="1"/>
        <end position="27"/>
    </location>
</feature>
<organism evidence="3 4">
    <name type="scientific">Fusarium coffeatum</name>
    <dbReference type="NCBI Taxonomy" id="231269"/>
    <lineage>
        <taxon>Eukaryota</taxon>
        <taxon>Fungi</taxon>
        <taxon>Dikarya</taxon>
        <taxon>Ascomycota</taxon>
        <taxon>Pezizomycotina</taxon>
        <taxon>Sordariomycetes</taxon>
        <taxon>Hypocreomycetidae</taxon>
        <taxon>Hypocreales</taxon>
        <taxon>Nectriaceae</taxon>
        <taxon>Fusarium</taxon>
        <taxon>Fusarium incarnatum-equiseti species complex</taxon>
    </lineage>
</organism>
<sequence length="274" mass="32300">MEASKSSKSGRSSKSGQHQHKEKDKGDFLELAALHITTGSLASREKDLKEIRTKIKDKEEERKKVKKQESCIKRKIKLESLDKKIKKLKKEKEELKEEIEKYAKSCNKQRAKFSECSNSVGNEWAYMFAKKTTTLHSITSMNRLILNKHPHYNYSPCTENSYSMKESKQAPLYMPCITCCTEKLDLVKQAPLTVCEMWVEQEKKREELVEVQLLIEDMDRDIKWKKEERRRLADQEEKLMEEFLEYGKLVREAEKVDKDERAVGDEEALKNWVW</sequence>
<dbReference type="GeneID" id="41998134"/>
<dbReference type="EMBL" id="QKXC01000204">
    <property type="protein sequence ID" value="RBR12214.1"/>
    <property type="molecule type" value="Genomic_DNA"/>
</dbReference>
<name>A0A366R4W9_9HYPO</name>
<gene>
    <name evidence="3" type="ORF">FIESC28_08700</name>
</gene>
<evidence type="ECO:0000256" key="2">
    <source>
        <dbReference type="SAM" id="MobiDB-lite"/>
    </source>
</evidence>
<evidence type="ECO:0000256" key="1">
    <source>
        <dbReference type="SAM" id="Coils"/>
    </source>
</evidence>
<dbReference type="OrthoDB" id="10489322at2759"/>
<feature type="coiled-coil region" evidence="1">
    <location>
        <begin position="41"/>
        <end position="112"/>
    </location>
</feature>
<feature type="coiled-coil region" evidence="1">
    <location>
        <begin position="215"/>
        <end position="245"/>
    </location>
</feature>
<protein>
    <submittedName>
        <fullName evidence="3">Uncharacterized protein</fullName>
    </submittedName>
</protein>
<dbReference type="AlphaFoldDB" id="A0A366R4W9"/>
<evidence type="ECO:0000313" key="3">
    <source>
        <dbReference type="EMBL" id="RBR12214.1"/>
    </source>
</evidence>
<evidence type="ECO:0000313" key="4">
    <source>
        <dbReference type="Proteomes" id="UP000253153"/>
    </source>
</evidence>
<comment type="caution">
    <text evidence="3">The sequence shown here is derived from an EMBL/GenBank/DDBJ whole genome shotgun (WGS) entry which is preliminary data.</text>
</comment>
<feature type="compositionally biased region" description="Low complexity" evidence="2">
    <location>
        <begin position="1"/>
        <end position="16"/>
    </location>
</feature>
<accession>A0A366R4W9</accession>
<proteinExistence type="predicted"/>
<dbReference type="RefSeq" id="XP_031013067.1">
    <property type="nucleotide sequence ID" value="XM_031162838.1"/>
</dbReference>
<dbReference type="Proteomes" id="UP000253153">
    <property type="component" value="Unassembled WGS sequence"/>
</dbReference>
<keyword evidence="4" id="KW-1185">Reference proteome</keyword>